<evidence type="ECO:0000313" key="1">
    <source>
        <dbReference type="EMBL" id="MFC6262022.1"/>
    </source>
</evidence>
<dbReference type="InterPro" id="IPR014986">
    <property type="entry name" value="XkdN-like"/>
</dbReference>
<comment type="caution">
    <text evidence="1">The sequence shown here is derived from an EMBL/GenBank/DDBJ whole genome shotgun (WGS) entry which is preliminary data.</text>
</comment>
<organism evidence="1 2">
    <name type="scientific">Levilactobacillus fujinensis</name>
    <dbReference type="NCBI Taxonomy" id="2486024"/>
    <lineage>
        <taxon>Bacteria</taxon>
        <taxon>Bacillati</taxon>
        <taxon>Bacillota</taxon>
        <taxon>Bacilli</taxon>
        <taxon>Lactobacillales</taxon>
        <taxon>Lactobacillaceae</taxon>
        <taxon>Levilactobacillus</taxon>
    </lineage>
</organism>
<dbReference type="RefSeq" id="WP_125685967.1">
    <property type="nucleotide sequence ID" value="NZ_JBHSSI010000115.1"/>
</dbReference>
<dbReference type="EMBL" id="JBHSSI010000115">
    <property type="protein sequence ID" value="MFC6262022.1"/>
    <property type="molecule type" value="Genomic_DNA"/>
</dbReference>
<protein>
    <recommendedName>
        <fullName evidence="3">Phage XkdN-like protein</fullName>
    </recommendedName>
</protein>
<name>A0ABW1TJM7_9LACO</name>
<keyword evidence="2" id="KW-1185">Reference proteome</keyword>
<dbReference type="Pfam" id="PF08890">
    <property type="entry name" value="Phage_TAC_5"/>
    <property type="match status" value="1"/>
</dbReference>
<evidence type="ECO:0000313" key="2">
    <source>
        <dbReference type="Proteomes" id="UP001596283"/>
    </source>
</evidence>
<dbReference type="Proteomes" id="UP001596283">
    <property type="component" value="Unassembled WGS sequence"/>
</dbReference>
<accession>A0ABW1TJM7</accession>
<dbReference type="InterPro" id="IPR038559">
    <property type="entry name" value="XkdN-like_sf"/>
</dbReference>
<evidence type="ECO:0008006" key="3">
    <source>
        <dbReference type="Google" id="ProtNLM"/>
    </source>
</evidence>
<gene>
    <name evidence="1" type="ORF">ACFP1C_13940</name>
</gene>
<reference evidence="2" key="1">
    <citation type="journal article" date="2019" name="Int. J. Syst. Evol. Microbiol.">
        <title>The Global Catalogue of Microorganisms (GCM) 10K type strain sequencing project: providing services to taxonomists for standard genome sequencing and annotation.</title>
        <authorList>
            <consortium name="The Broad Institute Genomics Platform"/>
            <consortium name="The Broad Institute Genome Sequencing Center for Infectious Disease"/>
            <person name="Wu L."/>
            <person name="Ma J."/>
        </authorList>
    </citation>
    <scope>NUCLEOTIDE SEQUENCE [LARGE SCALE GENOMIC DNA]</scope>
    <source>
        <strain evidence="2">CCM 8908</strain>
    </source>
</reference>
<sequence>MTEQVQPQASVEDFLKQNVNVETATEKVEFKRFKSAFVIKELTNKKVDELRATATTKKKNPQTGQVEKHTDEMKVAEAMMVESVVIPNLNSKQLQESYGDLADPVGLLKDMLTVGELQDLSSKVMALSGINQNNLKDKTDEVKK</sequence>
<proteinExistence type="predicted"/>
<dbReference type="Gene3D" id="3.30.2220.30">
    <property type="match status" value="1"/>
</dbReference>